<proteinExistence type="predicted"/>
<dbReference type="Proteomes" id="UP000009062">
    <property type="component" value="Chromosome"/>
</dbReference>
<dbReference type="STRING" id="698757.Pogu_1130"/>
<keyword evidence="2" id="KW-1185">Reference proteome</keyword>
<evidence type="ECO:0000313" key="1">
    <source>
        <dbReference type="EMBL" id="AFA39157.1"/>
    </source>
</evidence>
<sequence length="36" mass="3840">MITVKGNITYGNKNIAVNIELEPARLTILTGPNLTG</sequence>
<dbReference type="KEGG" id="pog:Pogu_1130"/>
<accession>H6QA35</accession>
<dbReference type="eggNOG" id="arCOG06982">
    <property type="taxonomic scope" value="Archaea"/>
</dbReference>
<evidence type="ECO:0000313" key="2">
    <source>
        <dbReference type="Proteomes" id="UP000009062"/>
    </source>
</evidence>
<dbReference type="EMBL" id="CP003316">
    <property type="protein sequence ID" value="AFA39157.1"/>
    <property type="molecule type" value="Genomic_DNA"/>
</dbReference>
<dbReference type="HOGENOM" id="CLU_3353955_0_0_2"/>
<organism evidence="1 2">
    <name type="scientific">Pyrobaculum oguniense (strain DSM 13380 / JCM 10595 / TE7)</name>
    <dbReference type="NCBI Taxonomy" id="698757"/>
    <lineage>
        <taxon>Archaea</taxon>
        <taxon>Thermoproteota</taxon>
        <taxon>Thermoprotei</taxon>
        <taxon>Thermoproteales</taxon>
        <taxon>Thermoproteaceae</taxon>
        <taxon>Pyrobaculum</taxon>
    </lineage>
</organism>
<reference evidence="1 2" key="1">
    <citation type="journal article" date="2012" name="Stand. Genomic Sci.">
        <title>Complete genome sequence of Pyrobaculum oguniense.</title>
        <authorList>
            <person name="Bernick D.L."/>
            <person name="Karplus K."/>
            <person name="Lui L.M."/>
            <person name="Coker J.K."/>
            <person name="Murphy J.N."/>
            <person name="Chan P.P."/>
            <person name="Cozen A.E."/>
            <person name="Lowe T.M."/>
        </authorList>
    </citation>
    <scope>NUCLEOTIDE SEQUENCE [LARGE SCALE GENOMIC DNA]</scope>
    <source>
        <strain evidence="1 2">TE7</strain>
    </source>
</reference>
<name>H6QA35_PYROT</name>
<protein>
    <submittedName>
        <fullName evidence="1">Uncharacterized protein</fullName>
    </submittedName>
</protein>
<gene>
    <name evidence="1" type="ordered locus">Pogu_1130</name>
</gene>
<dbReference type="AlphaFoldDB" id="H6QA35"/>